<protein>
    <recommendedName>
        <fullName evidence="3">DUF559 domain-containing protein</fullName>
    </recommendedName>
</protein>
<sequence>MPSGLEGHAALLAELAAWQELVPPSGSFTALTAARVHRLWLPRLPTDLPHFVGMGTVRDEVKPERAQLIVSRHPTTPRCTLVDGIRVARLADALVAAGRYLDVLDLTILIDSALHLGLCSMAELRAAGQVRRRGVVTFRAALDLAHPASESAWETMLRILHIACGVGVVPQAAITDQDGRFVARADLLVEGTRLLQEYDGAHHRDASQHADDLRRDRALAAAGHQRSGYVARDLLQAAYLVIEPVERALGRRIDLGPWLDLVARSTYSATGRKAFAARLPPPPFHPWNGGLRPVRTLN</sequence>
<evidence type="ECO:0000313" key="2">
    <source>
        <dbReference type="Proteomes" id="UP001500571"/>
    </source>
</evidence>
<organism evidence="1 2">
    <name type="scientific">Nocardioides panacihumi</name>
    <dbReference type="NCBI Taxonomy" id="400774"/>
    <lineage>
        <taxon>Bacteria</taxon>
        <taxon>Bacillati</taxon>
        <taxon>Actinomycetota</taxon>
        <taxon>Actinomycetes</taxon>
        <taxon>Propionibacteriales</taxon>
        <taxon>Nocardioidaceae</taxon>
        <taxon>Nocardioides</taxon>
    </lineage>
</organism>
<keyword evidence="2" id="KW-1185">Reference proteome</keyword>
<comment type="caution">
    <text evidence="1">The sequence shown here is derived from an EMBL/GenBank/DDBJ whole genome shotgun (WGS) entry which is preliminary data.</text>
</comment>
<dbReference type="Proteomes" id="UP001500571">
    <property type="component" value="Unassembled WGS sequence"/>
</dbReference>
<evidence type="ECO:0000313" key="1">
    <source>
        <dbReference type="EMBL" id="GAA1948006.1"/>
    </source>
</evidence>
<dbReference type="EMBL" id="BAAAPB010000001">
    <property type="protein sequence ID" value="GAA1948006.1"/>
    <property type="molecule type" value="Genomic_DNA"/>
</dbReference>
<proteinExistence type="predicted"/>
<accession>A0ABP5BL81</accession>
<gene>
    <name evidence="1" type="ORF">GCM10009798_03940</name>
</gene>
<name>A0ABP5BL81_9ACTN</name>
<reference evidence="2" key="1">
    <citation type="journal article" date="2019" name="Int. J. Syst. Evol. Microbiol.">
        <title>The Global Catalogue of Microorganisms (GCM) 10K type strain sequencing project: providing services to taxonomists for standard genome sequencing and annotation.</title>
        <authorList>
            <consortium name="The Broad Institute Genomics Platform"/>
            <consortium name="The Broad Institute Genome Sequencing Center for Infectious Disease"/>
            <person name="Wu L."/>
            <person name="Ma J."/>
        </authorList>
    </citation>
    <scope>NUCLEOTIDE SEQUENCE [LARGE SCALE GENOMIC DNA]</scope>
    <source>
        <strain evidence="2">JCM 15309</strain>
    </source>
</reference>
<evidence type="ECO:0008006" key="3">
    <source>
        <dbReference type="Google" id="ProtNLM"/>
    </source>
</evidence>